<organism evidence="5 6">
    <name type="scientific">Blautia hominis</name>
    <dbReference type="NCBI Taxonomy" id="2025493"/>
    <lineage>
        <taxon>Bacteria</taxon>
        <taxon>Bacillati</taxon>
        <taxon>Bacillota</taxon>
        <taxon>Clostridia</taxon>
        <taxon>Lachnospirales</taxon>
        <taxon>Lachnospiraceae</taxon>
        <taxon>Blautia</taxon>
    </lineage>
</organism>
<feature type="region of interest" description="Disordered" evidence="4">
    <location>
        <begin position="308"/>
        <end position="328"/>
    </location>
</feature>
<reference evidence="5 6" key="1">
    <citation type="submission" date="2024-04" db="EMBL/GenBank/DDBJ databases">
        <title>Defined microbial consortia suppress multidrug-resistant proinflammatory Enterobacteriaceae via ecological control.</title>
        <authorList>
            <person name="Furuichi M."/>
            <person name="Kawaguchi T."/>
            <person name="Pust M."/>
            <person name="Yasuma K."/>
            <person name="Plichta D."/>
            <person name="Hasegawa N."/>
            <person name="Ohya T."/>
            <person name="Bhattarai S."/>
            <person name="Sasajima S."/>
            <person name="Aoto Y."/>
            <person name="Tuganbaev T."/>
            <person name="Yaginuma M."/>
            <person name="Ueda M."/>
            <person name="Okahashi N."/>
            <person name="Amafuji K."/>
            <person name="Kiridooshi Y."/>
            <person name="Sugita K."/>
            <person name="Strazar M."/>
            <person name="Skelly A."/>
            <person name="Suda W."/>
            <person name="Hattori M."/>
            <person name="Nakamoto N."/>
            <person name="Caballero S."/>
            <person name="Norman J."/>
            <person name="Olle B."/>
            <person name="Tanoue T."/>
            <person name="Arita M."/>
            <person name="Bucci V."/>
            <person name="Atarashi K."/>
            <person name="Xavier R."/>
            <person name="Honda K."/>
        </authorList>
    </citation>
    <scope>NUCLEOTIDE SEQUENCE [LARGE SCALE GENOMIC DNA]</scope>
    <source>
        <strain evidence="6">k04-0078-D8-1</strain>
    </source>
</reference>
<keyword evidence="6" id="KW-1185">Reference proteome</keyword>
<comment type="subcellular location">
    <subcellularLocation>
        <location evidence="1">Cell envelope</location>
    </subcellularLocation>
</comment>
<sequence length="544" mass="60162">MIQNEKHLANIQKKAGQALVVFLAAMILLTVLSRAATNLITPVVTCTAPEKTALEYKVTAAGTVKEKQQQAVHTVPGIRVKKVLVSEGDHVSPQDILFELDTEDLAEKILLKDREIEKLKLALKDSREKNSLEQQEKSREQNRAEEDYSQTADAADAQVQRAWEALTEAEERLDAFDSQSTEGSEASPDSVEEELQRACEEKSQLLEQAQTDAEQKKELLEQAKADRKPQEFLSELENDVKESENAFQSALEACTAAEQALEDYQASRSALEGQSREEERQMLEDAYTQAQNAYEDALRQQEEGLTVAQRKIEDTRKPTAPDSTPKTTEMDLKTLQMEQEKYTAILEAEGQVCSPAEGIVRKLGVEAGSTTVEGSCVTLADISSGCRFTTSLSKEEAEIISNGDGITLRSPDGKKTVEGLTIHSLSENKENPELTDITADISNGEFDADENAVLYAEKKSAVYSCVVPLEALRTEDNKYFVLLAEERENILGTELTAVRAEVEVLEKNKDKAALKNDDLSGNSKIILSSQKNIKAGDRIRLEDE</sequence>
<keyword evidence="2 3" id="KW-0175">Coiled coil</keyword>
<feature type="region of interest" description="Disordered" evidence="4">
    <location>
        <begin position="127"/>
        <end position="158"/>
    </location>
</feature>
<dbReference type="EMBL" id="BAABYW010000001">
    <property type="protein sequence ID" value="GAA6408234.1"/>
    <property type="molecule type" value="Genomic_DNA"/>
</dbReference>
<proteinExistence type="predicted"/>
<feature type="region of interest" description="Disordered" evidence="4">
    <location>
        <begin position="174"/>
        <end position="237"/>
    </location>
</feature>
<evidence type="ECO:0000256" key="3">
    <source>
        <dbReference type="SAM" id="Coils"/>
    </source>
</evidence>
<evidence type="ECO:0000313" key="6">
    <source>
        <dbReference type="Proteomes" id="UP001600943"/>
    </source>
</evidence>
<feature type="compositionally biased region" description="Basic and acidic residues" evidence="4">
    <location>
        <begin position="213"/>
        <end position="230"/>
    </location>
</feature>
<dbReference type="Proteomes" id="UP001600943">
    <property type="component" value="Unassembled WGS sequence"/>
</dbReference>
<feature type="compositionally biased region" description="Basic and acidic residues" evidence="4">
    <location>
        <begin position="194"/>
        <end position="204"/>
    </location>
</feature>
<evidence type="ECO:0000313" key="5">
    <source>
        <dbReference type="EMBL" id="GAA6408234.1"/>
    </source>
</evidence>
<evidence type="ECO:0000256" key="1">
    <source>
        <dbReference type="ARBA" id="ARBA00004196"/>
    </source>
</evidence>
<feature type="compositionally biased region" description="Basic and acidic residues" evidence="4">
    <location>
        <begin position="310"/>
        <end position="319"/>
    </location>
</feature>
<dbReference type="RefSeq" id="WP_390405438.1">
    <property type="nucleotide sequence ID" value="NZ_BAABYW010000001.1"/>
</dbReference>
<evidence type="ECO:0008006" key="7">
    <source>
        <dbReference type="Google" id="ProtNLM"/>
    </source>
</evidence>
<dbReference type="PANTHER" id="PTHR32347">
    <property type="entry name" value="EFFLUX SYSTEM COMPONENT YKNX-RELATED"/>
    <property type="match status" value="1"/>
</dbReference>
<name>A0ABQ0B9W1_9FIRM</name>
<protein>
    <recommendedName>
        <fullName evidence="7">Biotin/lipoyl-binding protein</fullName>
    </recommendedName>
</protein>
<comment type="caution">
    <text evidence="5">The sequence shown here is derived from an EMBL/GenBank/DDBJ whole genome shotgun (WGS) entry which is preliminary data.</text>
</comment>
<dbReference type="InterPro" id="IPR050465">
    <property type="entry name" value="UPF0194_transport"/>
</dbReference>
<feature type="coiled-coil region" evidence="3">
    <location>
        <begin position="495"/>
        <end position="522"/>
    </location>
</feature>
<feature type="compositionally biased region" description="Basic and acidic residues" evidence="4">
    <location>
        <begin position="127"/>
        <end position="146"/>
    </location>
</feature>
<accession>A0ABQ0B9W1</accession>
<evidence type="ECO:0000256" key="4">
    <source>
        <dbReference type="SAM" id="MobiDB-lite"/>
    </source>
</evidence>
<evidence type="ECO:0000256" key="2">
    <source>
        <dbReference type="ARBA" id="ARBA00023054"/>
    </source>
</evidence>
<gene>
    <name evidence="5" type="ORF">K040078D81_23510</name>
</gene>